<dbReference type="Pfam" id="PF00534">
    <property type="entry name" value="Glycos_transf_1"/>
    <property type="match status" value="1"/>
</dbReference>
<sequence>MKLGVITRATEDAGGTYQYTQSTLKALQRVRGWDITLYGNPDDKILSAFGFPIQPLEATRWQLLRDLITHVAGIRLADSFKGEDAVFAPTFLPVLLHTRKPFIFSLHDLQERYYPENFSFTQRNWRHWIYRHLLKKAGAVLCESDYVKSDIVKFYNTEADRIFVVPAPPINLERPVETADQLAKVREHYRLPDRFAFYPAQFWPHKNHLRLVKAFGRAVVAVPDLKLVLTGKKRDDYELVMASIKTAGLENKVIHVGYVETDDLFAIYRLATMLIMPSLFESVSIPVYEAFLAETPVAASGILALPEQIGDAGLLFDPMSSESIAKAMISLAENPALSRELAARGRQRMALMTADAYASQLEAAFESLKINRRRV</sequence>
<organism evidence="4 5">
    <name type="scientific">Rhizobium leguminosarum</name>
    <dbReference type="NCBI Taxonomy" id="384"/>
    <lineage>
        <taxon>Bacteria</taxon>
        <taxon>Pseudomonadati</taxon>
        <taxon>Pseudomonadota</taxon>
        <taxon>Alphaproteobacteria</taxon>
        <taxon>Hyphomicrobiales</taxon>
        <taxon>Rhizobiaceae</taxon>
        <taxon>Rhizobium/Agrobacterium group</taxon>
        <taxon>Rhizobium</taxon>
    </lineage>
</organism>
<reference evidence="4 5" key="1">
    <citation type="submission" date="2017-11" db="EMBL/GenBank/DDBJ databases">
        <title>Complete genome of Rhizobium leguminosarum Norway, an ineffective micro-symbiont.</title>
        <authorList>
            <person name="Hoffrichter A."/>
            <person name="Liang J."/>
            <person name="Brachmann A."/>
            <person name="Marin M."/>
        </authorList>
    </citation>
    <scope>NUCLEOTIDE SEQUENCE [LARGE SCALE GENOMIC DNA]</scope>
    <source>
        <strain evidence="4 5">Norway</strain>
    </source>
</reference>
<accession>A0A2K9YY15</accession>
<dbReference type="PANTHER" id="PTHR46401:SF2">
    <property type="entry name" value="GLYCOSYLTRANSFERASE WBBK-RELATED"/>
    <property type="match status" value="1"/>
</dbReference>
<evidence type="ECO:0000259" key="3">
    <source>
        <dbReference type="Pfam" id="PF13439"/>
    </source>
</evidence>
<dbReference type="InterPro" id="IPR028098">
    <property type="entry name" value="Glyco_trans_4-like_N"/>
</dbReference>
<keyword evidence="1 4" id="KW-0808">Transferase</keyword>
<dbReference type="RefSeq" id="WP_105005018.1">
    <property type="nucleotide sequence ID" value="NZ_CP025012.1"/>
</dbReference>
<dbReference type="GO" id="GO:0016757">
    <property type="term" value="F:glycosyltransferase activity"/>
    <property type="evidence" value="ECO:0007669"/>
    <property type="project" value="InterPro"/>
</dbReference>
<gene>
    <name evidence="4" type="ORF">CUJ84_Chr000471</name>
</gene>
<dbReference type="CDD" id="cd03809">
    <property type="entry name" value="GT4_MtfB-like"/>
    <property type="match status" value="1"/>
</dbReference>
<dbReference type="AlphaFoldDB" id="A0A2K9YY15"/>
<dbReference type="PANTHER" id="PTHR46401">
    <property type="entry name" value="GLYCOSYLTRANSFERASE WBBK-RELATED"/>
    <property type="match status" value="1"/>
</dbReference>
<proteinExistence type="predicted"/>
<name>A0A2K9YY15_RHILE</name>
<evidence type="ECO:0000313" key="5">
    <source>
        <dbReference type="Proteomes" id="UP000238523"/>
    </source>
</evidence>
<dbReference type="InterPro" id="IPR001296">
    <property type="entry name" value="Glyco_trans_1"/>
</dbReference>
<dbReference type="Gene3D" id="3.40.50.2000">
    <property type="entry name" value="Glycogen Phosphorylase B"/>
    <property type="match status" value="2"/>
</dbReference>
<dbReference type="SUPFAM" id="SSF53756">
    <property type="entry name" value="UDP-Glycosyltransferase/glycogen phosphorylase"/>
    <property type="match status" value="1"/>
</dbReference>
<protein>
    <submittedName>
        <fullName evidence="4">Glycosyltransferase involved in cell wall bisynthesis</fullName>
    </submittedName>
</protein>
<feature type="domain" description="Glycosyl transferase family 1" evidence="2">
    <location>
        <begin position="193"/>
        <end position="348"/>
    </location>
</feature>
<dbReference type="EMBL" id="CP025012">
    <property type="protein sequence ID" value="AUW40885.1"/>
    <property type="molecule type" value="Genomic_DNA"/>
</dbReference>
<feature type="domain" description="Glycosyltransferase subfamily 4-like N-terminal" evidence="3">
    <location>
        <begin position="14"/>
        <end position="166"/>
    </location>
</feature>
<evidence type="ECO:0000313" key="4">
    <source>
        <dbReference type="EMBL" id="AUW40885.1"/>
    </source>
</evidence>
<evidence type="ECO:0000256" key="1">
    <source>
        <dbReference type="ARBA" id="ARBA00022679"/>
    </source>
</evidence>
<dbReference type="Proteomes" id="UP000238523">
    <property type="component" value="Chromosome"/>
</dbReference>
<dbReference type="Pfam" id="PF13439">
    <property type="entry name" value="Glyco_transf_4"/>
    <property type="match status" value="1"/>
</dbReference>
<evidence type="ECO:0000259" key="2">
    <source>
        <dbReference type="Pfam" id="PF00534"/>
    </source>
</evidence>